<name>A0A0Q0VFI2_RHOCA</name>
<evidence type="ECO:0000313" key="3">
    <source>
        <dbReference type="Proteomes" id="UP000183812"/>
    </source>
</evidence>
<organism evidence="2 3">
    <name type="scientific">Rhodobacter capsulatus</name>
    <name type="common">Rhodopseudomonas capsulata</name>
    <dbReference type="NCBI Taxonomy" id="1061"/>
    <lineage>
        <taxon>Bacteria</taxon>
        <taxon>Pseudomonadati</taxon>
        <taxon>Pseudomonadota</taxon>
        <taxon>Alphaproteobacteria</taxon>
        <taxon>Rhodobacterales</taxon>
        <taxon>Rhodobacter group</taxon>
        <taxon>Rhodobacter</taxon>
    </lineage>
</organism>
<dbReference type="Pfam" id="PF08241">
    <property type="entry name" value="Methyltransf_11"/>
    <property type="match status" value="1"/>
</dbReference>
<dbReference type="CDD" id="cd02440">
    <property type="entry name" value="AdoMet_MTases"/>
    <property type="match status" value="1"/>
</dbReference>
<dbReference type="Gene3D" id="3.40.50.150">
    <property type="entry name" value="Vaccinia Virus protein VP39"/>
    <property type="match status" value="1"/>
</dbReference>
<sequence>MTDATPIETADAVPMTETRTVLHVGCGLAHPAKLPEAYFPLSDWRELRLDIDPDVAPDIVASLTDMSAVADASVDAVWSSHNLEHLAPHEVPVALAEFIRVLKPGGFVLVTMPDLQQVATLVAEGQLEEPAYMSSLGPISPLDILYGYRPALAEGNIFMGHRTGFTAKSLKEHLTRAGFAGVTVERDGRFALWGVGTRLAAA</sequence>
<evidence type="ECO:0000259" key="1">
    <source>
        <dbReference type="Pfam" id="PF08241"/>
    </source>
</evidence>
<gene>
    <name evidence="2" type="ORF">SAMN04244550_01634</name>
</gene>
<feature type="domain" description="Methyltransferase type 11" evidence="1">
    <location>
        <begin position="22"/>
        <end position="109"/>
    </location>
</feature>
<dbReference type="InterPro" id="IPR029063">
    <property type="entry name" value="SAM-dependent_MTases_sf"/>
</dbReference>
<proteinExistence type="predicted"/>
<dbReference type="AlphaFoldDB" id="A0A0Q0VFI2"/>
<dbReference type="InterPro" id="IPR013216">
    <property type="entry name" value="Methyltransf_11"/>
</dbReference>
<protein>
    <submittedName>
        <fullName evidence="2">Methyltransferase domain-containing protein</fullName>
    </submittedName>
</protein>
<dbReference type="RefSeq" id="WP_055209533.1">
    <property type="nucleotide sequence ID" value="NZ_CP061202.1"/>
</dbReference>
<accession>A0A0Q0VFI2</accession>
<dbReference type="SUPFAM" id="SSF53335">
    <property type="entry name" value="S-adenosyl-L-methionine-dependent methyltransferases"/>
    <property type="match status" value="1"/>
</dbReference>
<reference evidence="2 3" key="1">
    <citation type="submission" date="2016-10" db="EMBL/GenBank/DDBJ databases">
        <authorList>
            <person name="de Groot N.N."/>
        </authorList>
    </citation>
    <scope>NUCLEOTIDE SEQUENCE [LARGE SCALE GENOMIC DNA]</scope>
    <source>
        <strain evidence="3">DSM 938 / 37b4</strain>
    </source>
</reference>
<dbReference type="EMBL" id="FNAY01000006">
    <property type="protein sequence ID" value="SDF06739.1"/>
    <property type="molecule type" value="Genomic_DNA"/>
</dbReference>
<dbReference type="Proteomes" id="UP000183812">
    <property type="component" value="Unassembled WGS sequence"/>
</dbReference>
<dbReference type="OrthoDB" id="9796760at2"/>
<keyword evidence="2" id="KW-0808">Transferase</keyword>
<keyword evidence="2" id="KW-0489">Methyltransferase</keyword>
<evidence type="ECO:0000313" key="2">
    <source>
        <dbReference type="EMBL" id="SDF06739.1"/>
    </source>
</evidence>
<dbReference type="GO" id="GO:0008757">
    <property type="term" value="F:S-adenosylmethionine-dependent methyltransferase activity"/>
    <property type="evidence" value="ECO:0007669"/>
    <property type="project" value="InterPro"/>
</dbReference>
<dbReference type="GO" id="GO:0032259">
    <property type="term" value="P:methylation"/>
    <property type="evidence" value="ECO:0007669"/>
    <property type="project" value="UniProtKB-KW"/>
</dbReference>